<dbReference type="EMBL" id="JACAZI010000002">
    <property type="protein sequence ID" value="KAF7369553.1"/>
    <property type="molecule type" value="Genomic_DNA"/>
</dbReference>
<accession>A0A8H7DET9</accession>
<reference evidence="1" key="1">
    <citation type="submission" date="2020-05" db="EMBL/GenBank/DDBJ databases">
        <title>Mycena genomes resolve the evolution of fungal bioluminescence.</title>
        <authorList>
            <person name="Tsai I.J."/>
        </authorList>
    </citation>
    <scope>NUCLEOTIDE SEQUENCE</scope>
    <source>
        <strain evidence="1">CCC161011</strain>
    </source>
</reference>
<evidence type="ECO:0000313" key="1">
    <source>
        <dbReference type="EMBL" id="KAF7369553.1"/>
    </source>
</evidence>
<evidence type="ECO:0000313" key="2">
    <source>
        <dbReference type="Proteomes" id="UP000620124"/>
    </source>
</evidence>
<keyword evidence="2" id="KW-1185">Reference proteome</keyword>
<proteinExistence type="predicted"/>
<dbReference type="Proteomes" id="UP000620124">
    <property type="component" value="Unassembled WGS sequence"/>
</dbReference>
<sequence>MTELGLDKGIEHISTLFSHEDHVPPLRRLSVLNGPASLPLIIGAVRTLEHIRFGSPSAQTGPISIPHLLSLCSFEIEADFLRDRIAPWVRDGFTTLIHAELYPPGGNIMPSSSRPLEEAIITYLFMRQASSILSPYAEYLAQLGRTLSSLARTPRMPWWLSFVRRPLVFETYEPKKWNDEFL</sequence>
<protein>
    <submittedName>
        <fullName evidence="1">Uncharacterized protein</fullName>
    </submittedName>
</protein>
<comment type="caution">
    <text evidence="1">The sequence shown here is derived from an EMBL/GenBank/DDBJ whole genome shotgun (WGS) entry which is preliminary data.</text>
</comment>
<organism evidence="1 2">
    <name type="scientific">Mycena venus</name>
    <dbReference type="NCBI Taxonomy" id="2733690"/>
    <lineage>
        <taxon>Eukaryota</taxon>
        <taxon>Fungi</taxon>
        <taxon>Dikarya</taxon>
        <taxon>Basidiomycota</taxon>
        <taxon>Agaricomycotina</taxon>
        <taxon>Agaricomycetes</taxon>
        <taxon>Agaricomycetidae</taxon>
        <taxon>Agaricales</taxon>
        <taxon>Marasmiineae</taxon>
        <taxon>Mycenaceae</taxon>
        <taxon>Mycena</taxon>
    </lineage>
</organism>
<dbReference type="OrthoDB" id="3025993at2759"/>
<name>A0A8H7DET9_9AGAR</name>
<dbReference type="AlphaFoldDB" id="A0A8H7DET9"/>
<gene>
    <name evidence="1" type="ORF">MVEN_00285300</name>
</gene>